<dbReference type="Proteomes" id="UP000198756">
    <property type="component" value="Unassembled WGS sequence"/>
</dbReference>
<name>A0A1G5VF60_9BACT</name>
<sequence length="67" mass="7836">MFRINRMGFLKMNALKPDSFVRTVFYRKVQQWKPNPCNPFEKSAKETAFRSQACNDGKCGESFIRAL</sequence>
<proteinExistence type="predicted"/>
<reference evidence="2" key="1">
    <citation type="submission" date="2016-10" db="EMBL/GenBank/DDBJ databases">
        <authorList>
            <person name="Varghese N."/>
            <person name="Submissions S."/>
        </authorList>
    </citation>
    <scope>NUCLEOTIDE SEQUENCE [LARGE SCALE GENOMIC DNA]</scope>
    <source>
        <strain evidence="2">DSM 22703</strain>
    </source>
</reference>
<accession>A0A1G5VF60</accession>
<gene>
    <name evidence="1" type="ORF">SAMN03080617_00496</name>
</gene>
<keyword evidence="2" id="KW-1185">Reference proteome</keyword>
<dbReference type="STRING" id="279824.SAMN03080617_00496"/>
<dbReference type="EMBL" id="FMXE01000003">
    <property type="protein sequence ID" value="SDA44469.1"/>
    <property type="molecule type" value="Genomic_DNA"/>
</dbReference>
<evidence type="ECO:0000313" key="1">
    <source>
        <dbReference type="EMBL" id="SDA44469.1"/>
    </source>
</evidence>
<organism evidence="1 2">
    <name type="scientific">Algoriphagus alkaliphilus</name>
    <dbReference type="NCBI Taxonomy" id="279824"/>
    <lineage>
        <taxon>Bacteria</taxon>
        <taxon>Pseudomonadati</taxon>
        <taxon>Bacteroidota</taxon>
        <taxon>Cytophagia</taxon>
        <taxon>Cytophagales</taxon>
        <taxon>Cyclobacteriaceae</taxon>
        <taxon>Algoriphagus</taxon>
    </lineage>
</organism>
<evidence type="ECO:0000313" key="2">
    <source>
        <dbReference type="Proteomes" id="UP000198756"/>
    </source>
</evidence>
<protein>
    <submittedName>
        <fullName evidence="1">Uncharacterized protein</fullName>
    </submittedName>
</protein>
<dbReference type="AlphaFoldDB" id="A0A1G5VF60"/>